<dbReference type="Proteomes" id="UP000250321">
    <property type="component" value="Unassembled WGS sequence"/>
</dbReference>
<feature type="domain" description="RNase H type-1" evidence="1">
    <location>
        <begin position="2"/>
        <end position="83"/>
    </location>
</feature>
<keyword evidence="3" id="KW-1185">Reference proteome</keyword>
<evidence type="ECO:0000313" key="3">
    <source>
        <dbReference type="Proteomes" id="UP000250321"/>
    </source>
</evidence>
<protein>
    <recommendedName>
        <fullName evidence="1">RNase H type-1 domain-containing protein</fullName>
    </recommendedName>
</protein>
<dbReference type="CDD" id="cd06222">
    <property type="entry name" value="RNase_H_like"/>
    <property type="match status" value="1"/>
</dbReference>
<evidence type="ECO:0000313" key="2">
    <source>
        <dbReference type="EMBL" id="PQM38318.1"/>
    </source>
</evidence>
<accession>A0A314UN27</accession>
<dbReference type="EMBL" id="PJQY01003321">
    <property type="protein sequence ID" value="PQM38318.1"/>
    <property type="molecule type" value="Genomic_DNA"/>
</dbReference>
<dbReference type="Pfam" id="PF13456">
    <property type="entry name" value="RVT_3"/>
    <property type="match status" value="1"/>
</dbReference>
<dbReference type="GO" id="GO:0004523">
    <property type="term" value="F:RNA-DNA hybrid ribonuclease activity"/>
    <property type="evidence" value="ECO:0007669"/>
    <property type="project" value="InterPro"/>
</dbReference>
<proteinExistence type="predicted"/>
<organism evidence="2 3">
    <name type="scientific">Prunus yedoensis var. nudiflora</name>
    <dbReference type="NCBI Taxonomy" id="2094558"/>
    <lineage>
        <taxon>Eukaryota</taxon>
        <taxon>Viridiplantae</taxon>
        <taxon>Streptophyta</taxon>
        <taxon>Embryophyta</taxon>
        <taxon>Tracheophyta</taxon>
        <taxon>Spermatophyta</taxon>
        <taxon>Magnoliopsida</taxon>
        <taxon>eudicotyledons</taxon>
        <taxon>Gunneridae</taxon>
        <taxon>Pentapetalae</taxon>
        <taxon>rosids</taxon>
        <taxon>fabids</taxon>
        <taxon>Rosales</taxon>
        <taxon>Rosaceae</taxon>
        <taxon>Amygdaloideae</taxon>
        <taxon>Amygdaleae</taxon>
        <taxon>Prunus</taxon>
    </lineage>
</organism>
<name>A0A314UN27_PRUYE</name>
<dbReference type="OrthoDB" id="1747175at2759"/>
<dbReference type="AlphaFoldDB" id="A0A314UN27"/>
<comment type="caution">
    <text evidence="2">The sequence shown here is derived from an EMBL/GenBank/DDBJ whole genome shotgun (WGS) entry which is preliminary data.</text>
</comment>
<sequence length="127" mass="13908">MNVDGAWQPGSSEGGIGIVVRNEDGRIVVGKATQVQNVFSTGDGVILAEEKGLRNIAFESDALQIVSAIRSTSTDRSLLGHVVEVGAYQWRWFYPHPSCCHNVLCSSYWDLANLVCGAPRFYFKCIV</sequence>
<reference evidence="2 3" key="1">
    <citation type="submission" date="2018-02" db="EMBL/GenBank/DDBJ databases">
        <title>Draft genome of wild Prunus yedoensis var. nudiflora.</title>
        <authorList>
            <person name="Baek S."/>
            <person name="Kim J.-H."/>
            <person name="Choi K."/>
            <person name="Kim G.-B."/>
            <person name="Cho A."/>
            <person name="Jang H."/>
            <person name="Shin C.-H."/>
            <person name="Yu H.-J."/>
            <person name="Mun J.-H."/>
        </authorList>
    </citation>
    <scope>NUCLEOTIDE SEQUENCE [LARGE SCALE GENOMIC DNA]</scope>
    <source>
        <strain evidence="3">cv. Jeju island</strain>
        <tissue evidence="2">Leaf</tissue>
    </source>
</reference>
<gene>
    <name evidence="2" type="ORF">Pyn_16769</name>
</gene>
<dbReference type="InterPro" id="IPR002156">
    <property type="entry name" value="RNaseH_domain"/>
</dbReference>
<dbReference type="InterPro" id="IPR044730">
    <property type="entry name" value="RNase_H-like_dom_plant"/>
</dbReference>
<dbReference type="GO" id="GO:0003676">
    <property type="term" value="F:nucleic acid binding"/>
    <property type="evidence" value="ECO:0007669"/>
    <property type="project" value="InterPro"/>
</dbReference>
<evidence type="ECO:0000259" key="1">
    <source>
        <dbReference type="Pfam" id="PF13456"/>
    </source>
</evidence>